<evidence type="ECO:0000256" key="17">
    <source>
        <dbReference type="ARBA" id="ARBA00023187"/>
    </source>
</evidence>
<keyword evidence="4" id="KW-0158">Chromosome</keyword>
<comment type="catalytic activity">
    <reaction evidence="23">
        <text>L-threonyl-[protein] + ATP = O-phospho-L-threonyl-[protein] + ADP + H(+)</text>
        <dbReference type="Rhea" id="RHEA:46608"/>
        <dbReference type="Rhea" id="RHEA-COMP:11060"/>
        <dbReference type="Rhea" id="RHEA-COMP:11605"/>
        <dbReference type="ChEBI" id="CHEBI:15378"/>
        <dbReference type="ChEBI" id="CHEBI:30013"/>
        <dbReference type="ChEBI" id="CHEBI:30616"/>
        <dbReference type="ChEBI" id="CHEBI:61977"/>
        <dbReference type="ChEBI" id="CHEBI:456216"/>
        <dbReference type="EC" id="2.7.11.1"/>
    </reaction>
    <physiologicalReaction direction="left-to-right" evidence="23">
        <dbReference type="Rhea" id="RHEA:46609"/>
    </physiologicalReaction>
</comment>
<evidence type="ECO:0000256" key="10">
    <source>
        <dbReference type="ARBA" id="ARBA00022728"/>
    </source>
</evidence>
<dbReference type="VEuPathDB" id="VectorBase:GPPI023178"/>
<keyword evidence="10" id="KW-0747">Spliceosome</keyword>
<keyword evidence="17" id="KW-0508">mRNA splicing</keyword>
<organism evidence="27 28">
    <name type="scientific">Glossina palpalis gambiensis</name>
    <dbReference type="NCBI Taxonomy" id="67801"/>
    <lineage>
        <taxon>Eukaryota</taxon>
        <taxon>Metazoa</taxon>
        <taxon>Ecdysozoa</taxon>
        <taxon>Arthropoda</taxon>
        <taxon>Hexapoda</taxon>
        <taxon>Insecta</taxon>
        <taxon>Pterygota</taxon>
        <taxon>Neoptera</taxon>
        <taxon>Endopterygota</taxon>
        <taxon>Diptera</taxon>
        <taxon>Brachycera</taxon>
        <taxon>Muscomorpha</taxon>
        <taxon>Hippoboscoidea</taxon>
        <taxon>Glossinidae</taxon>
        <taxon>Glossina</taxon>
    </lineage>
</organism>
<keyword evidence="7" id="KW-0597">Phosphoprotein</keyword>
<dbReference type="PANTHER" id="PTHR24058:SF103">
    <property type="entry name" value="SERINE_THREONINE-PROTEIN KINASE PRP4 HOMOLOG"/>
    <property type="match status" value="1"/>
</dbReference>
<evidence type="ECO:0000256" key="23">
    <source>
        <dbReference type="ARBA" id="ARBA00048659"/>
    </source>
</evidence>
<reference evidence="27" key="2">
    <citation type="submission" date="2020-05" db="UniProtKB">
        <authorList>
            <consortium name="EnsemblMetazoa"/>
        </authorList>
    </citation>
    <scope>IDENTIFICATION</scope>
    <source>
        <strain evidence="27">IAEA</strain>
    </source>
</reference>
<evidence type="ECO:0000259" key="26">
    <source>
        <dbReference type="PROSITE" id="PS50011"/>
    </source>
</evidence>
<dbReference type="STRING" id="67801.A0A1B0B9K6"/>
<keyword evidence="28" id="KW-1185">Reference proteome</keyword>
<protein>
    <recommendedName>
        <fullName evidence="20">Serine/threonine-protein kinase PRP4 homolog</fullName>
        <ecNumber evidence="3">2.7.11.1</ecNumber>
    </recommendedName>
    <alternativeName>
        <fullName evidence="21">PRP4 pre-mRNA-processing factor 4 homolog</fullName>
    </alternativeName>
</protein>
<evidence type="ECO:0000256" key="2">
    <source>
        <dbReference type="ARBA" id="ARBA00004629"/>
    </source>
</evidence>
<feature type="compositionally biased region" description="Basic residues" evidence="25">
    <location>
        <begin position="314"/>
        <end position="325"/>
    </location>
</feature>
<dbReference type="CDD" id="cd14135">
    <property type="entry name" value="STKc_PRP4"/>
    <property type="match status" value="1"/>
</dbReference>
<evidence type="ECO:0000256" key="22">
    <source>
        <dbReference type="ARBA" id="ARBA00046964"/>
    </source>
</evidence>
<keyword evidence="11" id="KW-0547">Nucleotide-binding</keyword>
<dbReference type="SUPFAM" id="SSF56112">
    <property type="entry name" value="Protein kinase-like (PK-like)"/>
    <property type="match status" value="1"/>
</dbReference>
<comment type="subunit">
    <text evidence="22">Interacts with CLK1 C-terminus. Associates with the U5 snRNP and NCOR1 deacetylase complexes. Identified in the spliceosome C complex.</text>
</comment>
<feature type="region of interest" description="Disordered" evidence="25">
    <location>
        <begin position="517"/>
        <end position="537"/>
    </location>
</feature>
<feature type="compositionally biased region" description="Basic and acidic residues" evidence="25">
    <location>
        <begin position="272"/>
        <end position="284"/>
    </location>
</feature>
<dbReference type="GO" id="GO:0045292">
    <property type="term" value="P:mRNA cis splicing, via spliceosome"/>
    <property type="evidence" value="ECO:0007669"/>
    <property type="project" value="InterPro"/>
</dbReference>
<evidence type="ECO:0000256" key="18">
    <source>
        <dbReference type="ARBA" id="ARBA00023242"/>
    </source>
</evidence>
<dbReference type="GO" id="GO:0004674">
    <property type="term" value="F:protein serine/threonine kinase activity"/>
    <property type="evidence" value="ECO:0007669"/>
    <property type="project" value="UniProtKB-KW"/>
</dbReference>
<sequence>MPNNGNEAYNSSNDETPNKRRKYAVTSRHKKSKKHKKHKKSSKNDCSHKKHKKTKRSHRHSTCSSFVDTDATHPKKRSGALNDKFTEIMAKVKNDNSNALNLEHNAKTNKFHTSKPNIQTEPCSLVEEITKTIQNKILPIMEVVSSSSESDAPADVASPDLAIIEDDLNLEELMKQKALLQARLGAYMSDTEGDDSRSQREMEHTLPVKCTESSVSNKYSKRNEHTTTANSKHNLNRISKDNESDVILLDDSSGDRCTPERFDRQQNTIKVRQMDESGEKRTARETSPLYVDRLTDRQDSDSHHRSSCTERHGHGTARNRSRTRSPIRTENLDSSNRRRHGNSEDDRSRQRHREKYDQNRQKEDLRQEINRDKQRERKNSRERDRKGREERPRQQDRGTQRVRERERVRDLNREHERWMRERSHSRSKAESDQKRERERDRERERTRIGKNRDRGNRSERERDHYRGSLSEGQNAQQNESTSDEDTNMDIDINEDDDDEEKIIEMRRKQREELLKKLGASNNKTTPSYNDFQEQGSAVKDIKEDYRLSQDRNDNGCRQSHSCSPASSSTSFRNHAEDINSMGDHKEQQQRQQYHKNGKGNAITTNKEKRAEWDMFADQDVDSNFDSPNTIVQNKQLVENPALTDNWDDAEGYYRVRIGEVLDNRYVVSGYTGQGVFSNVVRARDQARGNANVAVKIIRNNEIMHKTGLRELEILKKLNDADPDDRFHCLRLYRHFFHKQVEHLCMVFEPLSMNLREVLKKYGKNVGLHIKAVRSYTQQLFLALKLLKKTGILHADIKPDNILVNESNLILKLCDFGSASTINDNEITPYLISRFYRAPEIILGIPYDYGIDMWSAGCTIYELYTGKILFSGKSNNQMLKFFMDLKGKIPNRIVRKGQFRDQHFDQSCNFLYHEIDKVTEREKVVVMSVIKPMRNLQQELIADQNLPDDQHRKVTQLKDLLDNIFALDPSKRISLNQALTHPFIQEKM</sequence>
<dbReference type="Gene3D" id="1.10.510.10">
    <property type="entry name" value="Transferase(Phosphotransferase) domain 1"/>
    <property type="match status" value="1"/>
</dbReference>
<evidence type="ECO:0000256" key="6">
    <source>
        <dbReference type="ARBA" id="ARBA00022527"/>
    </source>
</evidence>
<evidence type="ECO:0000256" key="13">
    <source>
        <dbReference type="ARBA" id="ARBA00022838"/>
    </source>
</evidence>
<dbReference type="Proteomes" id="UP000092460">
    <property type="component" value="Unassembled WGS sequence"/>
</dbReference>
<dbReference type="EnsemblMetazoa" id="GPPI023178-RA">
    <property type="protein sequence ID" value="GPPI023178-PA"/>
    <property type="gene ID" value="GPPI023178"/>
</dbReference>
<feature type="compositionally biased region" description="Polar residues" evidence="25">
    <location>
        <begin position="519"/>
        <end position="535"/>
    </location>
</feature>
<dbReference type="GO" id="GO:0000776">
    <property type="term" value="C:kinetochore"/>
    <property type="evidence" value="ECO:0007669"/>
    <property type="project" value="UniProtKB-KW"/>
</dbReference>
<feature type="compositionally biased region" description="Basic and acidic residues" evidence="25">
    <location>
        <begin position="194"/>
        <end position="206"/>
    </location>
</feature>
<evidence type="ECO:0000256" key="19">
    <source>
        <dbReference type="ARBA" id="ARBA00023596"/>
    </source>
</evidence>
<keyword evidence="16" id="KW-0007">Acetylation</keyword>
<evidence type="ECO:0000256" key="25">
    <source>
        <dbReference type="SAM" id="MobiDB-lite"/>
    </source>
</evidence>
<evidence type="ECO:0000256" key="21">
    <source>
        <dbReference type="ARBA" id="ARBA00031858"/>
    </source>
</evidence>
<feature type="compositionally biased region" description="Basic residues" evidence="25">
    <location>
        <begin position="19"/>
        <end position="41"/>
    </location>
</feature>
<feature type="region of interest" description="Disordered" evidence="25">
    <location>
        <begin position="1"/>
        <end position="79"/>
    </location>
</feature>
<comment type="similarity">
    <text evidence="19">Belongs to the protein kinase superfamily. CMGC Ser/Thr protein kinase family.</text>
</comment>
<dbReference type="InterPro" id="IPR044092">
    <property type="entry name" value="STKc_PRP4"/>
</dbReference>
<reference evidence="28" key="1">
    <citation type="submission" date="2015-01" db="EMBL/GenBank/DDBJ databases">
        <authorList>
            <person name="Aksoy S."/>
            <person name="Warren W."/>
            <person name="Wilson R.K."/>
        </authorList>
    </citation>
    <scope>NUCLEOTIDE SEQUENCE [LARGE SCALE GENOMIC DNA]</scope>
    <source>
        <strain evidence="28">IAEA</strain>
    </source>
</reference>
<keyword evidence="18" id="KW-0539">Nucleus</keyword>
<evidence type="ECO:0000256" key="9">
    <source>
        <dbReference type="ARBA" id="ARBA00022679"/>
    </source>
</evidence>
<feature type="compositionally biased region" description="Basic and acidic residues" evidence="25">
    <location>
        <begin position="573"/>
        <end position="588"/>
    </location>
</feature>
<dbReference type="GO" id="GO:0005524">
    <property type="term" value="F:ATP binding"/>
    <property type="evidence" value="ECO:0007669"/>
    <property type="project" value="UniProtKB-KW"/>
</dbReference>
<evidence type="ECO:0000256" key="24">
    <source>
        <dbReference type="ARBA" id="ARBA00048977"/>
    </source>
</evidence>
<proteinExistence type="inferred from homology"/>
<evidence type="ECO:0000256" key="1">
    <source>
        <dbReference type="ARBA" id="ARBA00004123"/>
    </source>
</evidence>
<feature type="region of interest" description="Disordered" evidence="25">
    <location>
        <begin position="190"/>
        <end position="499"/>
    </location>
</feature>
<name>A0A1B0B9K6_9MUSC</name>
<keyword evidence="9" id="KW-0808">Transferase</keyword>
<dbReference type="GO" id="GO:0005681">
    <property type="term" value="C:spliceosomal complex"/>
    <property type="evidence" value="ECO:0007669"/>
    <property type="project" value="UniProtKB-KW"/>
</dbReference>
<evidence type="ECO:0000256" key="3">
    <source>
        <dbReference type="ARBA" id="ARBA00012513"/>
    </source>
</evidence>
<evidence type="ECO:0000313" key="27">
    <source>
        <dbReference type="EnsemblMetazoa" id="GPPI023178-PA"/>
    </source>
</evidence>
<dbReference type="AlphaFoldDB" id="A0A1B0B9K6"/>
<dbReference type="EC" id="2.7.11.1" evidence="3"/>
<keyword evidence="13" id="KW-0995">Kinetochore</keyword>
<keyword evidence="12" id="KW-0418">Kinase</keyword>
<keyword evidence="8" id="KW-0507">mRNA processing</keyword>
<dbReference type="Gene3D" id="3.30.200.20">
    <property type="entry name" value="Phosphorylase Kinase, domain 1"/>
    <property type="match status" value="1"/>
</dbReference>
<dbReference type="InterPro" id="IPR011009">
    <property type="entry name" value="Kinase-like_dom_sf"/>
</dbReference>
<feature type="compositionally biased region" description="Polar residues" evidence="25">
    <location>
        <begin position="470"/>
        <end position="480"/>
    </location>
</feature>
<feature type="compositionally biased region" description="Basic and acidic residues" evidence="25">
    <location>
        <begin position="293"/>
        <end position="313"/>
    </location>
</feature>
<evidence type="ECO:0000256" key="8">
    <source>
        <dbReference type="ARBA" id="ARBA00022664"/>
    </source>
</evidence>
<evidence type="ECO:0000256" key="20">
    <source>
        <dbReference type="ARBA" id="ARBA00023637"/>
    </source>
</evidence>
<evidence type="ECO:0000256" key="16">
    <source>
        <dbReference type="ARBA" id="ARBA00022990"/>
    </source>
</evidence>
<feature type="compositionally biased region" description="Basic and acidic residues" evidence="25">
    <location>
        <begin position="341"/>
        <end position="466"/>
    </location>
</feature>
<evidence type="ECO:0000256" key="12">
    <source>
        <dbReference type="ARBA" id="ARBA00022777"/>
    </source>
</evidence>
<evidence type="ECO:0000256" key="11">
    <source>
        <dbReference type="ARBA" id="ARBA00022741"/>
    </source>
</evidence>
<feature type="compositionally biased region" description="Low complexity" evidence="25">
    <location>
        <begin position="559"/>
        <end position="570"/>
    </location>
</feature>
<dbReference type="Pfam" id="PF00069">
    <property type="entry name" value="Pkinase"/>
    <property type="match status" value="1"/>
</dbReference>
<feature type="domain" description="Protein kinase" evidence="26">
    <location>
        <begin position="665"/>
        <end position="983"/>
    </location>
</feature>
<feature type="compositionally biased region" description="Basic residues" evidence="25">
    <location>
        <begin position="48"/>
        <end position="61"/>
    </location>
</feature>
<evidence type="ECO:0000256" key="14">
    <source>
        <dbReference type="ARBA" id="ARBA00022840"/>
    </source>
</evidence>
<evidence type="ECO:0000256" key="15">
    <source>
        <dbReference type="ARBA" id="ARBA00022843"/>
    </source>
</evidence>
<evidence type="ECO:0000256" key="5">
    <source>
        <dbReference type="ARBA" id="ARBA00022499"/>
    </source>
</evidence>
<dbReference type="InterPro" id="IPR000719">
    <property type="entry name" value="Prot_kinase_dom"/>
</dbReference>
<comment type="subcellular location">
    <subcellularLocation>
        <location evidence="2">Chromosome</location>
        <location evidence="2">Centromere</location>
        <location evidence="2">Kinetochore</location>
    </subcellularLocation>
    <subcellularLocation>
        <location evidence="1">Nucleus</location>
    </subcellularLocation>
</comment>
<keyword evidence="14" id="KW-0067">ATP-binding</keyword>
<dbReference type="FunFam" id="1.10.510.10:FF:000078">
    <property type="entry name" value="Serine/threonine-protein kinase PRP4 homolog"/>
    <property type="match status" value="1"/>
</dbReference>
<feature type="compositionally biased region" description="Polar residues" evidence="25">
    <location>
        <begin position="1"/>
        <end position="15"/>
    </location>
</feature>
<feature type="compositionally biased region" description="Acidic residues" evidence="25">
    <location>
        <begin position="481"/>
        <end position="499"/>
    </location>
</feature>
<feature type="region of interest" description="Disordered" evidence="25">
    <location>
        <begin position="549"/>
        <end position="604"/>
    </location>
</feature>
<dbReference type="InterPro" id="IPR050494">
    <property type="entry name" value="Ser_Thr_dual-spec_kinase"/>
</dbReference>
<accession>A0A1B0B9K6</accession>
<dbReference type="PANTHER" id="PTHR24058">
    <property type="entry name" value="DUAL SPECIFICITY PROTEIN KINASE"/>
    <property type="match status" value="1"/>
</dbReference>
<feature type="compositionally biased region" description="Basic and acidic residues" evidence="25">
    <location>
        <begin position="253"/>
        <end position="264"/>
    </location>
</feature>
<evidence type="ECO:0000256" key="4">
    <source>
        <dbReference type="ARBA" id="ARBA00022454"/>
    </source>
</evidence>
<evidence type="ECO:0000313" key="28">
    <source>
        <dbReference type="Proteomes" id="UP000092460"/>
    </source>
</evidence>
<dbReference type="FunFam" id="3.30.200.20:FF:000123">
    <property type="entry name" value="serine/threonine-protein kinase PRP4 homolog"/>
    <property type="match status" value="1"/>
</dbReference>
<evidence type="ECO:0000256" key="7">
    <source>
        <dbReference type="ARBA" id="ARBA00022553"/>
    </source>
</evidence>
<keyword evidence="15" id="KW-0832">Ubl conjugation</keyword>
<feature type="compositionally biased region" description="Polar residues" evidence="25">
    <location>
        <begin position="226"/>
        <end position="237"/>
    </location>
</feature>
<dbReference type="PROSITE" id="PS00108">
    <property type="entry name" value="PROTEIN_KINASE_ST"/>
    <property type="match status" value="1"/>
</dbReference>
<dbReference type="EMBL" id="JXJN01010490">
    <property type="status" value="NOT_ANNOTATED_CDS"/>
    <property type="molecule type" value="Genomic_DNA"/>
</dbReference>
<comment type="catalytic activity">
    <reaction evidence="24">
        <text>L-seryl-[protein] + ATP = O-phospho-L-seryl-[protein] + ADP + H(+)</text>
        <dbReference type="Rhea" id="RHEA:17989"/>
        <dbReference type="Rhea" id="RHEA-COMP:9863"/>
        <dbReference type="Rhea" id="RHEA-COMP:11604"/>
        <dbReference type="ChEBI" id="CHEBI:15378"/>
        <dbReference type="ChEBI" id="CHEBI:29999"/>
        <dbReference type="ChEBI" id="CHEBI:30616"/>
        <dbReference type="ChEBI" id="CHEBI:83421"/>
        <dbReference type="ChEBI" id="CHEBI:456216"/>
        <dbReference type="EC" id="2.7.11.1"/>
    </reaction>
    <physiologicalReaction direction="left-to-right" evidence="24">
        <dbReference type="Rhea" id="RHEA:17990"/>
    </physiologicalReaction>
</comment>
<dbReference type="SMART" id="SM00220">
    <property type="entry name" value="S_TKc"/>
    <property type="match status" value="1"/>
</dbReference>
<keyword evidence="5" id="KW-1017">Isopeptide bond</keyword>
<keyword evidence="6" id="KW-0723">Serine/threonine-protein kinase</keyword>
<dbReference type="PROSITE" id="PS50011">
    <property type="entry name" value="PROTEIN_KINASE_DOM"/>
    <property type="match status" value="1"/>
</dbReference>
<dbReference type="InterPro" id="IPR008271">
    <property type="entry name" value="Ser/Thr_kinase_AS"/>
</dbReference>